<organism evidence="1 2">
    <name type="scientific">Aestuariibaculum suncheonense</name>
    <dbReference type="NCBI Taxonomy" id="1028745"/>
    <lineage>
        <taxon>Bacteria</taxon>
        <taxon>Pseudomonadati</taxon>
        <taxon>Bacteroidota</taxon>
        <taxon>Flavobacteriia</taxon>
        <taxon>Flavobacteriales</taxon>
        <taxon>Flavobacteriaceae</taxon>
    </lineage>
</organism>
<protein>
    <submittedName>
        <fullName evidence="1">Uncharacterized protein</fullName>
    </submittedName>
</protein>
<dbReference type="AlphaFoldDB" id="A0A8J6QXA0"/>
<reference evidence="1" key="1">
    <citation type="journal article" date="2013" name="Int. J. Syst. Evol. Microbiol.">
        <title>Aestuariibaculum suncheonense gen. nov., sp. nov., a marine bacterium of the family Flavobacteriaceae isolated from a tidal flat and emended descriptions of the genera Gaetbulibacter and Tamlana.</title>
        <authorList>
            <person name="Jeong S.H."/>
            <person name="Park M.S."/>
            <person name="Jin H.M."/>
            <person name="Lee K."/>
            <person name="Park W."/>
            <person name="Jeon C.O."/>
        </authorList>
    </citation>
    <scope>NUCLEOTIDE SEQUENCE</scope>
    <source>
        <strain evidence="1">SC17</strain>
    </source>
</reference>
<keyword evidence="2" id="KW-1185">Reference proteome</keyword>
<dbReference type="RefSeq" id="WP_188216787.1">
    <property type="nucleotide sequence ID" value="NZ_BAABGH010000002.1"/>
</dbReference>
<gene>
    <name evidence="1" type="ORF">ICJ84_12660</name>
</gene>
<accession>A0A8J6QXA0</accession>
<proteinExistence type="predicted"/>
<evidence type="ECO:0000313" key="1">
    <source>
        <dbReference type="EMBL" id="MBD0836289.1"/>
    </source>
</evidence>
<dbReference type="EMBL" id="JACVXC010000005">
    <property type="protein sequence ID" value="MBD0836289.1"/>
    <property type="molecule type" value="Genomic_DNA"/>
</dbReference>
<comment type="caution">
    <text evidence="1">The sequence shown here is derived from an EMBL/GenBank/DDBJ whole genome shotgun (WGS) entry which is preliminary data.</text>
</comment>
<sequence length="261" mass="30442">MVELTNYTYFTNLINDSEIYRGGSSGLVLIEQIVKYSERLKLEIKKNLLMLPNEKVSMYKDFVFDGISGLRYYNVSEERANSLISGYEDSLNDIECSHFKDDTLGSLLLYSYHEFNREDRDKAYILQHELTGYFTGKHISEILQLVKPKEEINEPEFDKRVFKSVEAFIWFRSTLIDEGYLNDKGNEVQKRGFQAFAKAILDNTDCRSLIFTHNVGLADYIDFLRKNYNVEISSNKAMSSGFKHESRVKYLVEIYKANKPQ</sequence>
<dbReference type="Proteomes" id="UP000602057">
    <property type="component" value="Unassembled WGS sequence"/>
</dbReference>
<evidence type="ECO:0000313" key="2">
    <source>
        <dbReference type="Proteomes" id="UP000602057"/>
    </source>
</evidence>
<reference evidence="1" key="2">
    <citation type="submission" date="2020-09" db="EMBL/GenBank/DDBJ databases">
        <authorList>
            <person name="Wu Z."/>
        </authorList>
    </citation>
    <scope>NUCLEOTIDE SEQUENCE</scope>
    <source>
        <strain evidence="1">SC17</strain>
    </source>
</reference>
<name>A0A8J6QXA0_9FLAO</name>